<evidence type="ECO:0000313" key="8">
    <source>
        <dbReference type="WBParaSite" id="BXY_0013500.1"/>
    </source>
</evidence>
<evidence type="ECO:0000313" key="4">
    <source>
        <dbReference type="EMBL" id="CAD5226360.1"/>
    </source>
</evidence>
<organism evidence="6 8">
    <name type="scientific">Bursaphelenchus xylophilus</name>
    <name type="common">Pinewood nematode worm</name>
    <name type="synonym">Aphelenchoides xylophilus</name>
    <dbReference type="NCBI Taxonomy" id="6326"/>
    <lineage>
        <taxon>Eukaryota</taxon>
        <taxon>Metazoa</taxon>
        <taxon>Ecdysozoa</taxon>
        <taxon>Nematoda</taxon>
        <taxon>Chromadorea</taxon>
        <taxon>Rhabditida</taxon>
        <taxon>Tylenchina</taxon>
        <taxon>Tylenchomorpha</taxon>
        <taxon>Aphelenchoidea</taxon>
        <taxon>Aphelenchoididae</taxon>
        <taxon>Bursaphelenchus</taxon>
    </lineage>
</organism>
<dbReference type="AlphaFoldDB" id="A0A1I7RHF8"/>
<dbReference type="Proteomes" id="UP000582659">
    <property type="component" value="Unassembled WGS sequence"/>
</dbReference>
<dbReference type="SMR" id="A0A1I7RHF8"/>
<dbReference type="EMBL" id="CAJFDI010000004">
    <property type="protein sequence ID" value="CAD5226360.1"/>
    <property type="molecule type" value="Genomic_DNA"/>
</dbReference>
<feature type="compositionally biased region" description="Acidic residues" evidence="3">
    <location>
        <begin position="208"/>
        <end position="224"/>
    </location>
</feature>
<evidence type="ECO:0000313" key="6">
    <source>
        <dbReference type="Proteomes" id="UP000095284"/>
    </source>
</evidence>
<accession>A0A1I7RHF8</accession>
<evidence type="ECO:0000256" key="3">
    <source>
        <dbReference type="SAM" id="MobiDB-lite"/>
    </source>
</evidence>
<dbReference type="Gene3D" id="3.30.1120.90">
    <property type="entry name" value="Nucleosome assembly protein"/>
    <property type="match status" value="1"/>
</dbReference>
<evidence type="ECO:0000313" key="5">
    <source>
        <dbReference type="EMBL" id="CAG9115784.1"/>
    </source>
</evidence>
<feature type="region of interest" description="Disordered" evidence="3">
    <location>
        <begin position="205"/>
        <end position="224"/>
    </location>
</feature>
<gene>
    <name evidence="4" type="ORF">BXYJ_LOCUS9006</name>
</gene>
<dbReference type="OrthoDB" id="19419at2759"/>
<evidence type="ECO:0000313" key="7">
    <source>
        <dbReference type="Proteomes" id="UP000659654"/>
    </source>
</evidence>
<dbReference type="eggNOG" id="KOG1508">
    <property type="taxonomic scope" value="Eukaryota"/>
</dbReference>
<evidence type="ECO:0000256" key="2">
    <source>
        <dbReference type="RuleBase" id="RU003876"/>
    </source>
</evidence>
<keyword evidence="7" id="KW-1185">Reference proteome</keyword>
<dbReference type="InterPro" id="IPR037231">
    <property type="entry name" value="NAP-like_sf"/>
</dbReference>
<dbReference type="Proteomes" id="UP000659654">
    <property type="component" value="Unassembled WGS sequence"/>
</dbReference>
<dbReference type="WBParaSite" id="BXY_0013500.1">
    <property type="protein sequence ID" value="BXY_0013500.1"/>
    <property type="gene ID" value="BXY_0013500"/>
</dbReference>
<dbReference type="Pfam" id="PF00956">
    <property type="entry name" value="NAP"/>
    <property type="match status" value="1"/>
</dbReference>
<feature type="region of interest" description="Disordered" evidence="3">
    <location>
        <begin position="1"/>
        <end position="20"/>
    </location>
</feature>
<reference evidence="5" key="2">
    <citation type="submission" date="2020-08" db="EMBL/GenBank/DDBJ databases">
        <authorList>
            <person name="Kikuchi T."/>
        </authorList>
    </citation>
    <scope>NUCLEOTIDE SEQUENCE</scope>
    <source>
        <strain evidence="4">Ka4C1</strain>
    </source>
</reference>
<protein>
    <submittedName>
        <fullName evidence="4">(pine wood nematode) hypothetical protein</fullName>
    </submittedName>
</protein>
<evidence type="ECO:0000256" key="1">
    <source>
        <dbReference type="ARBA" id="ARBA00009947"/>
    </source>
</evidence>
<comment type="similarity">
    <text evidence="1 2">Belongs to the nucleosome assembly protein (NAP) family.</text>
</comment>
<dbReference type="GO" id="GO:0006334">
    <property type="term" value="P:nucleosome assembly"/>
    <property type="evidence" value="ECO:0007669"/>
    <property type="project" value="InterPro"/>
</dbReference>
<dbReference type="EMBL" id="CAJFCV020000004">
    <property type="protein sequence ID" value="CAG9115784.1"/>
    <property type="molecule type" value="Genomic_DNA"/>
</dbReference>
<name>A0A1I7RHF8_BURXY</name>
<dbReference type="GO" id="GO:0005634">
    <property type="term" value="C:nucleus"/>
    <property type="evidence" value="ECO:0007669"/>
    <property type="project" value="InterPro"/>
</dbReference>
<dbReference type="PANTHER" id="PTHR11875">
    <property type="entry name" value="TESTIS-SPECIFIC Y-ENCODED PROTEIN"/>
    <property type="match status" value="1"/>
</dbReference>
<sequence length="224" mass="25700">MSGEPASKRQKLEGGSKDGFDEATQKYLEELDKVQGELDVLNEKASAEIIEIEKKYNQLRSPFFEDRQKLIEKIPNFWVTVFTNHPLLNHILSEQDEEALHYLSRLDVVEDFADGKNGFKLKFSFDLNPFFTNSDIVKEMTTPPNGEPQATCTKIDWKPNKDLTMKKDSGFFSWLADVSEPADEIAEVLKDEVWVNPVQYFLMPDLNGDAEDSDIEPDEDDLQE</sequence>
<dbReference type="Gene3D" id="1.20.5.1500">
    <property type="match status" value="1"/>
</dbReference>
<dbReference type="SUPFAM" id="SSF143113">
    <property type="entry name" value="NAP-like"/>
    <property type="match status" value="1"/>
</dbReference>
<dbReference type="InterPro" id="IPR002164">
    <property type="entry name" value="NAP_family"/>
</dbReference>
<reference evidence="8" key="1">
    <citation type="submission" date="2016-11" db="UniProtKB">
        <authorList>
            <consortium name="WormBaseParasite"/>
        </authorList>
    </citation>
    <scope>IDENTIFICATION</scope>
</reference>
<dbReference type="Proteomes" id="UP000095284">
    <property type="component" value="Unplaced"/>
</dbReference>
<proteinExistence type="inferred from homology"/>